<dbReference type="Proteomes" id="UP000516437">
    <property type="component" value="Chromosome 8"/>
</dbReference>
<sequence length="360" mass="40204">MVSPAFHILEINLVSARDLEPVSQSMQTYAVAWLHAERKLLSRVDQDGDTNPTWNEKFLFRVEEEFLHSGTSAITIHIYATSWMQDIIVGTVRVLLSDLLPPSSCHEGKSRMRLVALKVYRPSGRKRGTLNLGVTLLDRSLRSMCITSELSASADGSCWDLREVKIQKQSNSKSLGDEKTQQTNPVIELKRSQREQSSLDRNAVKVSSKCDEAELASLEKAGNALSSYMDKSRALVAEAIGKELHQTPGVDDMDSYLFDDTEESSGEGLKKKIAKWRMELTPVYDNELYQKLIEPRQKKSHGHRRTRSSGDGLFSCFGNANGCEFSIICGGVMKKKSKADASKAQLLSVSEVTSYDKLYL</sequence>
<evidence type="ECO:0000313" key="2">
    <source>
        <dbReference type="EMBL" id="KAB1202567.1"/>
    </source>
</evidence>
<dbReference type="SUPFAM" id="SSF49562">
    <property type="entry name" value="C2 domain (Calcium/lipid-binding domain, CaLB)"/>
    <property type="match status" value="1"/>
</dbReference>
<name>A0A6A1URZ1_9ROSI</name>
<dbReference type="OrthoDB" id="1909968at2759"/>
<dbReference type="PANTHER" id="PTHR32246:SF157">
    <property type="entry name" value="C2 DOMAIN-CONTAINING PROTEIN"/>
    <property type="match status" value="1"/>
</dbReference>
<reference evidence="2 3" key="1">
    <citation type="journal article" date="2019" name="Plant Biotechnol. J.">
        <title>The red bayberry genome and genetic basis of sex determination.</title>
        <authorList>
            <person name="Jia H.M."/>
            <person name="Jia H.J."/>
            <person name="Cai Q.L."/>
            <person name="Wang Y."/>
            <person name="Zhao H.B."/>
            <person name="Yang W.F."/>
            <person name="Wang G.Y."/>
            <person name="Li Y.H."/>
            <person name="Zhan D.L."/>
            <person name="Shen Y.T."/>
            <person name="Niu Q.F."/>
            <person name="Chang L."/>
            <person name="Qiu J."/>
            <person name="Zhao L."/>
            <person name="Xie H.B."/>
            <person name="Fu W.Y."/>
            <person name="Jin J."/>
            <person name="Li X.W."/>
            <person name="Jiao Y."/>
            <person name="Zhou C.C."/>
            <person name="Tu T."/>
            <person name="Chai C.Y."/>
            <person name="Gao J.L."/>
            <person name="Fan L.J."/>
            <person name="van de Weg E."/>
            <person name="Wang J.Y."/>
            <person name="Gao Z.S."/>
        </authorList>
    </citation>
    <scope>NUCLEOTIDE SEQUENCE [LARGE SCALE GENOMIC DNA]</scope>
    <source>
        <tissue evidence="2">Leaves</tissue>
    </source>
</reference>
<accession>A0A6A1URZ1</accession>
<organism evidence="2 3">
    <name type="scientific">Morella rubra</name>
    <name type="common">Chinese bayberry</name>
    <dbReference type="NCBI Taxonomy" id="262757"/>
    <lineage>
        <taxon>Eukaryota</taxon>
        <taxon>Viridiplantae</taxon>
        <taxon>Streptophyta</taxon>
        <taxon>Embryophyta</taxon>
        <taxon>Tracheophyta</taxon>
        <taxon>Spermatophyta</taxon>
        <taxon>Magnoliopsida</taxon>
        <taxon>eudicotyledons</taxon>
        <taxon>Gunneridae</taxon>
        <taxon>Pentapetalae</taxon>
        <taxon>rosids</taxon>
        <taxon>fabids</taxon>
        <taxon>Fagales</taxon>
        <taxon>Myricaceae</taxon>
        <taxon>Morella</taxon>
    </lineage>
</organism>
<dbReference type="Pfam" id="PF00168">
    <property type="entry name" value="C2"/>
    <property type="match status" value="1"/>
</dbReference>
<dbReference type="Gene3D" id="2.60.40.150">
    <property type="entry name" value="C2 domain"/>
    <property type="match status" value="1"/>
</dbReference>
<comment type="caution">
    <text evidence="2">The sequence shown here is derived from an EMBL/GenBank/DDBJ whole genome shotgun (WGS) entry which is preliminary data.</text>
</comment>
<dbReference type="InterPro" id="IPR044750">
    <property type="entry name" value="C2_SRC2/BAP"/>
</dbReference>
<dbReference type="InterPro" id="IPR000008">
    <property type="entry name" value="C2_dom"/>
</dbReference>
<dbReference type="SMART" id="SM00239">
    <property type="entry name" value="C2"/>
    <property type="match status" value="1"/>
</dbReference>
<dbReference type="PROSITE" id="PS50004">
    <property type="entry name" value="C2"/>
    <property type="match status" value="1"/>
</dbReference>
<dbReference type="GO" id="GO:0006952">
    <property type="term" value="P:defense response"/>
    <property type="evidence" value="ECO:0007669"/>
    <property type="project" value="InterPro"/>
</dbReference>
<protein>
    <recommendedName>
        <fullName evidence="1">C2 domain-containing protein</fullName>
    </recommendedName>
</protein>
<evidence type="ECO:0000259" key="1">
    <source>
        <dbReference type="PROSITE" id="PS50004"/>
    </source>
</evidence>
<dbReference type="AlphaFoldDB" id="A0A6A1URZ1"/>
<dbReference type="EMBL" id="RXIC02000026">
    <property type="protein sequence ID" value="KAB1202567.1"/>
    <property type="molecule type" value="Genomic_DNA"/>
</dbReference>
<feature type="domain" description="C2" evidence="1">
    <location>
        <begin position="1"/>
        <end position="109"/>
    </location>
</feature>
<evidence type="ECO:0000313" key="3">
    <source>
        <dbReference type="Proteomes" id="UP000516437"/>
    </source>
</evidence>
<keyword evidence="3" id="KW-1185">Reference proteome</keyword>
<proteinExistence type="predicted"/>
<dbReference type="CDD" id="cd04051">
    <property type="entry name" value="C2_SRC2_like"/>
    <property type="match status" value="1"/>
</dbReference>
<dbReference type="InterPro" id="IPR035892">
    <property type="entry name" value="C2_domain_sf"/>
</dbReference>
<dbReference type="PANTHER" id="PTHR32246">
    <property type="entry name" value="INGRESSION PROTEIN FIC1"/>
    <property type="match status" value="1"/>
</dbReference>
<gene>
    <name evidence="2" type="ORF">CJ030_MR8G028993</name>
</gene>